<protein>
    <submittedName>
        <fullName evidence="2">Uncharacterized protein</fullName>
    </submittedName>
</protein>
<dbReference type="EMBL" id="JBDXMI010000001">
    <property type="protein sequence ID" value="MEO9383355.1"/>
    <property type="molecule type" value="Genomic_DNA"/>
</dbReference>
<feature type="signal peptide" evidence="1">
    <location>
        <begin position="1"/>
        <end position="21"/>
    </location>
</feature>
<comment type="caution">
    <text evidence="2">The sequence shown here is derived from an EMBL/GenBank/DDBJ whole genome shotgun (WGS) entry which is preliminary data.</text>
</comment>
<dbReference type="Proteomes" id="UP001462502">
    <property type="component" value="Unassembled WGS sequence"/>
</dbReference>
<accession>A0ABV0IQ05</accession>
<proteinExistence type="predicted"/>
<gene>
    <name evidence="2" type="ORF">ABI908_04380</name>
</gene>
<keyword evidence="1" id="KW-0732">Signal</keyword>
<evidence type="ECO:0000313" key="2">
    <source>
        <dbReference type="EMBL" id="MEO9383355.1"/>
    </source>
</evidence>
<reference evidence="2 3" key="1">
    <citation type="submission" date="2024-05" db="EMBL/GenBank/DDBJ databases">
        <authorList>
            <person name="De Oliveira J.P."/>
            <person name="Noriler S.A."/>
            <person name="De Oliveira A.G."/>
            <person name="Sipoli D.S."/>
        </authorList>
    </citation>
    <scope>NUCLEOTIDE SEQUENCE [LARGE SCALE GENOMIC DNA]</scope>
    <source>
        <strain evidence="2 3">LABIM192</strain>
    </source>
</reference>
<organism evidence="2 3">
    <name type="scientific">Chromobacterium phragmitis</name>
    <dbReference type="NCBI Taxonomy" id="2202141"/>
    <lineage>
        <taxon>Bacteria</taxon>
        <taxon>Pseudomonadati</taxon>
        <taxon>Pseudomonadota</taxon>
        <taxon>Betaproteobacteria</taxon>
        <taxon>Neisseriales</taxon>
        <taxon>Chromobacteriaceae</taxon>
        <taxon>Chromobacterium</taxon>
    </lineage>
</organism>
<evidence type="ECO:0000256" key="1">
    <source>
        <dbReference type="SAM" id="SignalP"/>
    </source>
</evidence>
<feature type="chain" id="PRO_5047261183" evidence="1">
    <location>
        <begin position="22"/>
        <end position="413"/>
    </location>
</feature>
<sequence>MRMRCLMLALCGLMAGFAARAAQPPLNANDWNFVLVPAFERGADNNLTPAGLNHSLRFGQLLTSLTAGKLGQLKQVYALTLSADGADMTPLESIQPYALLNYQPVKVVRLNAGGPSDYNSPAYFVQQLQATQPRGIYVMAMPEPLRTTVAKALTGAVPPADGRSYLVASGQAGALKLSAYPDQIAKVSAYPDIALPPRSACPQTPVTIKAKPPATLRPYTSQTALLVRHVEAHPGGSFENGNYVCQGQWRALGANRILLDKIGRKPDYVYTSDPGNIIDCGAACSYIRPSLTVAPFAIQYRLPLTLAPFQWEDAADLAMALFDRDSPYFKRPAAGSAILVGWEHAHIEKAVKYLFGVVYQDPKAAARIPAWSYEDYDTVWELSTDRDGALTFRNSCEGISTAALPSTCPAFPQ</sequence>
<dbReference type="RefSeq" id="WP_145964081.1">
    <property type="nucleotide sequence ID" value="NZ_CP029495.1"/>
</dbReference>
<evidence type="ECO:0000313" key="3">
    <source>
        <dbReference type="Proteomes" id="UP001462502"/>
    </source>
</evidence>
<name>A0ABV0IQ05_9NEIS</name>
<keyword evidence="3" id="KW-1185">Reference proteome</keyword>